<name>A0AAW8B0W2_9GAMM</name>
<reference evidence="2" key="2">
    <citation type="submission" date="2023-08" db="EMBL/GenBank/DDBJ databases">
        <authorList>
            <person name="Luo J."/>
        </authorList>
    </citation>
    <scope>NUCLEOTIDE SEQUENCE</scope>
    <source>
        <strain evidence="2">DSM 25064</strain>
    </source>
</reference>
<evidence type="ECO:0000259" key="1">
    <source>
        <dbReference type="Pfam" id="PF00534"/>
    </source>
</evidence>
<dbReference type="EC" id="2.4.-.-" evidence="2"/>
<dbReference type="Pfam" id="PF00534">
    <property type="entry name" value="Glycos_transf_1"/>
    <property type="match status" value="1"/>
</dbReference>
<protein>
    <submittedName>
        <fullName evidence="2">Glycosyltransferase</fullName>
        <ecNumber evidence="2">2.4.-.-</ecNumber>
    </submittedName>
</protein>
<keyword evidence="2" id="KW-0328">Glycosyltransferase</keyword>
<dbReference type="SUPFAM" id="SSF53756">
    <property type="entry name" value="UDP-Glycosyltransferase/glycogen phosphorylase"/>
    <property type="match status" value="1"/>
</dbReference>
<evidence type="ECO:0000313" key="3">
    <source>
        <dbReference type="Proteomes" id="UP001178354"/>
    </source>
</evidence>
<feature type="domain" description="Glycosyl transferase family 1" evidence="1">
    <location>
        <begin position="179"/>
        <end position="321"/>
    </location>
</feature>
<gene>
    <name evidence="2" type="ORF">Q8A57_04160</name>
</gene>
<organism evidence="2 3">
    <name type="scientific">Porticoccus litoralis</name>
    <dbReference type="NCBI Taxonomy" id="434086"/>
    <lineage>
        <taxon>Bacteria</taxon>
        <taxon>Pseudomonadati</taxon>
        <taxon>Pseudomonadota</taxon>
        <taxon>Gammaproteobacteria</taxon>
        <taxon>Cellvibrionales</taxon>
        <taxon>Porticoccaceae</taxon>
        <taxon>Porticoccus</taxon>
    </lineage>
</organism>
<dbReference type="AlphaFoldDB" id="A0AAW8B0W2"/>
<accession>A0AAW8B0W2</accession>
<keyword evidence="2" id="KW-0808">Transferase</keyword>
<comment type="caution">
    <text evidence="2">The sequence shown here is derived from an EMBL/GenBank/DDBJ whole genome shotgun (WGS) entry which is preliminary data.</text>
</comment>
<dbReference type="InterPro" id="IPR001296">
    <property type="entry name" value="Glyco_trans_1"/>
</dbReference>
<dbReference type="PANTHER" id="PTHR45947">
    <property type="entry name" value="SULFOQUINOVOSYL TRANSFERASE SQD2"/>
    <property type="match status" value="1"/>
</dbReference>
<dbReference type="Proteomes" id="UP001178354">
    <property type="component" value="Unassembled WGS sequence"/>
</dbReference>
<sequence length="355" mass="39743">MLANIIYSADYSHHSTQLVHHLISCAFTEKGLPVSERFLMGESAEGNLGNIQSLASPRVARKKGIWRYLPSPLTKKLVHLVMDSSIDVVICDGPGVMRPFIPVLERLEHLKLMIVLHGSPRFRDSDVRKLIKYNNRIRLIPVSRQLAGQIACQHPQLKGMVRSVSNTLMPEFERKLYAREEARNKLGLPNDGYISVIASRLTRKKNVEFAIRAFAKGAGEGRYLAIMGDGPEREGLRQLVASLRLEEHVFWLGWVSSGHQYLKAFDLFISASLEEGFGLSLLEAHAAGLPVVCSRIPAHEEVLSKEAYFFDVEDLEGCAQMIATMPPPIGCCNLGERHDEFVRGYLDIYSELSSC</sequence>
<evidence type="ECO:0000313" key="2">
    <source>
        <dbReference type="EMBL" id="MDP1520157.1"/>
    </source>
</evidence>
<dbReference type="InterPro" id="IPR050194">
    <property type="entry name" value="Glycosyltransferase_grp1"/>
</dbReference>
<dbReference type="EMBL" id="JAUUUU010000001">
    <property type="protein sequence ID" value="MDP1520157.1"/>
    <property type="molecule type" value="Genomic_DNA"/>
</dbReference>
<dbReference type="Gene3D" id="3.40.50.2000">
    <property type="entry name" value="Glycogen Phosphorylase B"/>
    <property type="match status" value="2"/>
</dbReference>
<dbReference type="PANTHER" id="PTHR45947:SF3">
    <property type="entry name" value="SULFOQUINOVOSYL TRANSFERASE SQD2"/>
    <property type="match status" value="1"/>
</dbReference>
<reference evidence="2" key="1">
    <citation type="journal article" date="2010" name="Int. J. Syst. Evol. Microbiol.">
        <title>Porticoccus litoralis gen. nov., sp. nov., a gammaproteobacterium isolated from the Yellow Sea.</title>
        <authorList>
            <person name="Oh H.M."/>
            <person name="Kim H."/>
            <person name="Kim K.M."/>
            <person name="Min G.S."/>
            <person name="Cho J.C."/>
        </authorList>
    </citation>
    <scope>NUCLEOTIDE SEQUENCE</scope>
    <source>
        <strain evidence="2">DSM 25064</strain>
    </source>
</reference>
<dbReference type="RefSeq" id="WP_305169695.1">
    <property type="nucleotide sequence ID" value="NZ_JAUUUU010000001.1"/>
</dbReference>
<proteinExistence type="predicted"/>
<keyword evidence="3" id="KW-1185">Reference proteome</keyword>
<dbReference type="GO" id="GO:0016757">
    <property type="term" value="F:glycosyltransferase activity"/>
    <property type="evidence" value="ECO:0007669"/>
    <property type="project" value="UniProtKB-KW"/>
</dbReference>